<evidence type="ECO:0000256" key="12">
    <source>
        <dbReference type="SAM" id="MobiDB-lite"/>
    </source>
</evidence>
<dbReference type="EMBL" id="AP022570">
    <property type="protein sequence ID" value="BBX53069.1"/>
    <property type="molecule type" value="Genomic_DNA"/>
</dbReference>
<sequence>MSLIEDYALLGDLQTAALVGCDGAIDWLSLPRFDSPACFAALLGDREAGRWQIAPAEGGRATRRGYRGDTLILETEWDTGEGTVRLIDFMPPRGTEPDIVRIVEGVAGTVPMHMDLRLRFDYGHVVPWVRRHDDDLVAVAGPDSTWLRTPVPLRGEDLATVADFDVEAGQRIPFVLGYAESHHPKPRLVDAEQSLAATENFWTSWMAHCDYTGPWEAEVRRSLLLLKALTYAPTGGIVAAATTSLPEDLGGSRNWDYRYCWLRDATFTLQALLGTGYVAEARQWREWLVRAVAGDPATLQIMYGLNGSRRLPEQDLTWLKGYENSRPVRIGNAAADQFQLDVWGEVLDGLHLARDAGIPTDDTAWDVQLALLDFLEGNWQQPDNSLWEVRGPRRQFVHSKVMAWAGVDRAVRSVENHGLPGPVERWRALRDRIHADVCTHGFDAQRNTFTQYYGSTSLDASLLLLPRTGFLPWDDPRVVGTVDAVQQDLTVDGGFLLRYRTEHGVDGLPGDEGAFLACTFWLADALFGIGRTAEARDLFERLLALRNDVGMLSEEYDPATARHVGNTPQAFSLVGLINTARELSGTHTETSGASGQRAVHDGTQ</sequence>
<feature type="domain" description="GH15-like" evidence="13">
    <location>
        <begin position="220"/>
        <end position="580"/>
    </location>
</feature>
<evidence type="ECO:0000259" key="14">
    <source>
        <dbReference type="Pfam" id="PF19291"/>
    </source>
</evidence>
<reference evidence="15 16" key="1">
    <citation type="journal article" date="2019" name="Emerg. Microbes Infect.">
        <title>Comprehensive subspecies identification of 175 nontuberculous mycobacteria species based on 7547 genomic profiles.</title>
        <authorList>
            <person name="Matsumoto Y."/>
            <person name="Kinjo T."/>
            <person name="Motooka D."/>
            <person name="Nabeya D."/>
            <person name="Jung N."/>
            <person name="Uechi K."/>
            <person name="Horii T."/>
            <person name="Iida T."/>
            <person name="Fujita J."/>
            <person name="Nakamura S."/>
        </authorList>
    </citation>
    <scope>NUCLEOTIDE SEQUENCE [LARGE SCALE GENOMIC DNA]</scope>
    <source>
        <strain evidence="15 16">JCM 12603</strain>
    </source>
</reference>
<dbReference type="AlphaFoldDB" id="A0A6N4VF47"/>
<comment type="similarity">
    <text evidence="2">Belongs to the glycosyl hydrolase 15 family.</text>
</comment>
<dbReference type="Pfam" id="PF00723">
    <property type="entry name" value="Glyco_hydro_15"/>
    <property type="match status" value="1"/>
</dbReference>
<evidence type="ECO:0000256" key="9">
    <source>
        <dbReference type="ARBA" id="ARBA00031637"/>
    </source>
</evidence>
<evidence type="ECO:0000256" key="8">
    <source>
        <dbReference type="ARBA" id="ARBA00030473"/>
    </source>
</evidence>
<keyword evidence="6" id="KW-0119">Carbohydrate metabolism</keyword>
<dbReference type="PANTHER" id="PTHR31616:SF0">
    <property type="entry name" value="GLUCAN 1,4-ALPHA-GLUCOSIDASE"/>
    <property type="match status" value="1"/>
</dbReference>
<evidence type="ECO:0000313" key="15">
    <source>
        <dbReference type="EMBL" id="BBX53069.1"/>
    </source>
</evidence>
<evidence type="ECO:0000256" key="1">
    <source>
        <dbReference type="ARBA" id="ARBA00001576"/>
    </source>
</evidence>
<dbReference type="InterPro" id="IPR008928">
    <property type="entry name" value="6-hairpin_glycosidase_sf"/>
</dbReference>
<evidence type="ECO:0000256" key="7">
    <source>
        <dbReference type="ARBA" id="ARBA00023295"/>
    </source>
</evidence>
<dbReference type="InterPro" id="IPR011613">
    <property type="entry name" value="GH15-like"/>
</dbReference>
<accession>A0A6N4VF47</accession>
<evidence type="ECO:0000256" key="5">
    <source>
        <dbReference type="ARBA" id="ARBA00022801"/>
    </source>
</evidence>
<organism evidence="15 16">
    <name type="scientific">Mycolicibacterium poriferae</name>
    <dbReference type="NCBI Taxonomy" id="39694"/>
    <lineage>
        <taxon>Bacteria</taxon>
        <taxon>Bacillati</taxon>
        <taxon>Actinomycetota</taxon>
        <taxon>Actinomycetes</taxon>
        <taxon>Mycobacteriales</taxon>
        <taxon>Mycobacteriaceae</taxon>
        <taxon>Mycolicibacterium</taxon>
    </lineage>
</organism>
<dbReference type="Proteomes" id="UP000466785">
    <property type="component" value="Chromosome"/>
</dbReference>
<protein>
    <recommendedName>
        <fullName evidence="4">Trehalase</fullName>
        <ecNumber evidence="3">3.2.1.28</ecNumber>
    </recommendedName>
    <alternativeName>
        <fullName evidence="8">Alpha,alpha-trehalase</fullName>
    </alternativeName>
    <alternativeName>
        <fullName evidence="9">Alpha,alpha-trehalose glucohydrolase</fullName>
    </alternativeName>
</protein>
<evidence type="ECO:0000256" key="10">
    <source>
        <dbReference type="ARBA" id="ARBA00053030"/>
    </source>
</evidence>
<evidence type="ECO:0000256" key="11">
    <source>
        <dbReference type="ARBA" id="ARBA00060615"/>
    </source>
</evidence>
<feature type="region of interest" description="Disordered" evidence="12">
    <location>
        <begin position="585"/>
        <end position="604"/>
    </location>
</feature>
<comment type="pathway">
    <text evidence="11">Glycan degradation; trehalose degradation; D-glucose from alpha,alpha-trehalose: step 1/1.</text>
</comment>
<comment type="catalytic activity">
    <reaction evidence="1">
        <text>alpha,alpha-trehalose + H2O = alpha-D-glucose + beta-D-glucose</text>
        <dbReference type="Rhea" id="RHEA:32675"/>
        <dbReference type="ChEBI" id="CHEBI:15377"/>
        <dbReference type="ChEBI" id="CHEBI:15903"/>
        <dbReference type="ChEBI" id="CHEBI:16551"/>
        <dbReference type="ChEBI" id="CHEBI:17925"/>
        <dbReference type="EC" id="3.2.1.28"/>
    </reaction>
</comment>
<feature type="domain" description="Trehalase-like N-terminal" evidence="14">
    <location>
        <begin position="4"/>
        <end position="150"/>
    </location>
</feature>
<feature type="compositionally biased region" description="Polar residues" evidence="12">
    <location>
        <begin position="585"/>
        <end position="594"/>
    </location>
</feature>
<dbReference type="KEGG" id="mpof:MPOR_40950"/>
<evidence type="ECO:0000313" key="16">
    <source>
        <dbReference type="Proteomes" id="UP000466785"/>
    </source>
</evidence>
<dbReference type="RefSeq" id="WP_163676993.1">
    <property type="nucleotide sequence ID" value="NZ_AP022570.1"/>
</dbReference>
<evidence type="ECO:0000256" key="2">
    <source>
        <dbReference type="ARBA" id="ARBA00006188"/>
    </source>
</evidence>
<proteinExistence type="inferred from homology"/>
<keyword evidence="16" id="KW-1185">Reference proteome</keyword>
<dbReference type="Gene3D" id="1.50.10.10">
    <property type="match status" value="1"/>
</dbReference>
<keyword evidence="7" id="KW-0326">Glycosidase</keyword>
<dbReference type="EC" id="3.2.1.28" evidence="3"/>
<dbReference type="GO" id="GO:0004555">
    <property type="term" value="F:alpha,alpha-trehalase activity"/>
    <property type="evidence" value="ECO:0007669"/>
    <property type="project" value="UniProtKB-EC"/>
</dbReference>
<dbReference type="PANTHER" id="PTHR31616">
    <property type="entry name" value="TREHALASE"/>
    <property type="match status" value="1"/>
</dbReference>
<evidence type="ECO:0000259" key="13">
    <source>
        <dbReference type="Pfam" id="PF00723"/>
    </source>
</evidence>
<dbReference type="SUPFAM" id="SSF48208">
    <property type="entry name" value="Six-hairpin glycosidases"/>
    <property type="match status" value="1"/>
</dbReference>
<name>A0A6N4VF47_9MYCO</name>
<dbReference type="Pfam" id="PF19291">
    <property type="entry name" value="TREH_N"/>
    <property type="match status" value="1"/>
</dbReference>
<dbReference type="GO" id="GO:0005993">
    <property type="term" value="P:trehalose catabolic process"/>
    <property type="evidence" value="ECO:0007669"/>
    <property type="project" value="UniProtKB-ARBA"/>
</dbReference>
<dbReference type="InterPro" id="IPR045582">
    <property type="entry name" value="Trehalase-like_N"/>
</dbReference>
<dbReference type="InterPro" id="IPR012341">
    <property type="entry name" value="6hp_glycosidase-like_sf"/>
</dbReference>
<comment type="cofactor">
    <cofactor evidence="10">
        <name>phosphate</name>
        <dbReference type="ChEBI" id="CHEBI:43474"/>
    </cofactor>
</comment>
<evidence type="ECO:0000256" key="3">
    <source>
        <dbReference type="ARBA" id="ARBA00012757"/>
    </source>
</evidence>
<dbReference type="FunFam" id="1.50.10.10:FF:000005">
    <property type="entry name" value="Glycosyl hydrolase, glucoamylase"/>
    <property type="match status" value="1"/>
</dbReference>
<gene>
    <name evidence="15" type="ORF">MPOR_40950</name>
</gene>
<keyword evidence="5" id="KW-0378">Hydrolase</keyword>
<evidence type="ECO:0000256" key="6">
    <source>
        <dbReference type="ARBA" id="ARBA00023277"/>
    </source>
</evidence>
<evidence type="ECO:0000256" key="4">
    <source>
        <dbReference type="ARBA" id="ARBA00019905"/>
    </source>
</evidence>